<gene>
    <name evidence="1" type="ORF">H5410_035418</name>
</gene>
<name>A0A9J5Y2M0_SOLCO</name>
<keyword evidence="2" id="KW-1185">Reference proteome</keyword>
<organism evidence="1 2">
    <name type="scientific">Solanum commersonii</name>
    <name type="common">Commerson's wild potato</name>
    <name type="synonym">Commerson's nightshade</name>
    <dbReference type="NCBI Taxonomy" id="4109"/>
    <lineage>
        <taxon>Eukaryota</taxon>
        <taxon>Viridiplantae</taxon>
        <taxon>Streptophyta</taxon>
        <taxon>Embryophyta</taxon>
        <taxon>Tracheophyta</taxon>
        <taxon>Spermatophyta</taxon>
        <taxon>Magnoliopsida</taxon>
        <taxon>eudicotyledons</taxon>
        <taxon>Gunneridae</taxon>
        <taxon>Pentapetalae</taxon>
        <taxon>asterids</taxon>
        <taxon>lamiids</taxon>
        <taxon>Solanales</taxon>
        <taxon>Solanaceae</taxon>
        <taxon>Solanoideae</taxon>
        <taxon>Solaneae</taxon>
        <taxon>Solanum</taxon>
    </lineage>
</organism>
<dbReference type="AlphaFoldDB" id="A0A9J5Y2M0"/>
<reference evidence="1 2" key="1">
    <citation type="submission" date="2020-09" db="EMBL/GenBank/DDBJ databases">
        <title>De no assembly of potato wild relative species, Solanum commersonii.</title>
        <authorList>
            <person name="Cho K."/>
        </authorList>
    </citation>
    <scope>NUCLEOTIDE SEQUENCE [LARGE SCALE GENOMIC DNA]</scope>
    <source>
        <strain evidence="1">LZ3.2</strain>
        <tissue evidence="1">Leaf</tissue>
    </source>
</reference>
<dbReference type="Proteomes" id="UP000824120">
    <property type="component" value="Chromosome 7"/>
</dbReference>
<sequence>MSTVKDGEKHRPSPHCRSKIISKRNATLTKHDILLFPGKIFTKWLLGDRYQLAKNSKGPAVEQKLTSLSTGKD</sequence>
<protein>
    <submittedName>
        <fullName evidence="1">Uncharacterized protein</fullName>
    </submittedName>
</protein>
<proteinExistence type="predicted"/>
<evidence type="ECO:0000313" key="1">
    <source>
        <dbReference type="EMBL" id="KAG5594186.1"/>
    </source>
</evidence>
<comment type="caution">
    <text evidence="1">The sequence shown here is derived from an EMBL/GenBank/DDBJ whole genome shotgun (WGS) entry which is preliminary data.</text>
</comment>
<accession>A0A9J5Y2M0</accession>
<evidence type="ECO:0000313" key="2">
    <source>
        <dbReference type="Proteomes" id="UP000824120"/>
    </source>
</evidence>
<dbReference type="EMBL" id="JACXVP010000007">
    <property type="protein sequence ID" value="KAG5594186.1"/>
    <property type="molecule type" value="Genomic_DNA"/>
</dbReference>